<evidence type="ECO:0000313" key="10">
    <source>
        <dbReference type="Proteomes" id="UP000663499"/>
    </source>
</evidence>
<keyword evidence="5 7" id="KW-1133">Transmembrane helix</keyword>
<dbReference type="PANTHER" id="PTHR43124">
    <property type="entry name" value="PURINE EFFLUX PUMP PBUE"/>
    <property type="match status" value="1"/>
</dbReference>
<evidence type="ECO:0000313" key="9">
    <source>
        <dbReference type="EMBL" id="QSX07658.1"/>
    </source>
</evidence>
<dbReference type="EMBL" id="CP071444">
    <property type="protein sequence ID" value="QSX07658.1"/>
    <property type="molecule type" value="Genomic_DNA"/>
</dbReference>
<evidence type="ECO:0000256" key="2">
    <source>
        <dbReference type="ARBA" id="ARBA00022448"/>
    </source>
</evidence>
<feature type="transmembrane region" description="Helical" evidence="7">
    <location>
        <begin position="247"/>
        <end position="268"/>
    </location>
</feature>
<feature type="transmembrane region" description="Helical" evidence="7">
    <location>
        <begin position="301"/>
        <end position="325"/>
    </location>
</feature>
<evidence type="ECO:0000259" key="8">
    <source>
        <dbReference type="PROSITE" id="PS50850"/>
    </source>
</evidence>
<dbReference type="InterPro" id="IPR050189">
    <property type="entry name" value="MFS_Efflux_Transporters"/>
</dbReference>
<dbReference type="GO" id="GO:0005886">
    <property type="term" value="C:plasma membrane"/>
    <property type="evidence" value="ECO:0007669"/>
    <property type="project" value="UniProtKB-SubCell"/>
</dbReference>
<feature type="transmembrane region" description="Helical" evidence="7">
    <location>
        <begin position="163"/>
        <end position="183"/>
    </location>
</feature>
<dbReference type="InterPro" id="IPR020846">
    <property type="entry name" value="MFS_dom"/>
</dbReference>
<proteinExistence type="predicted"/>
<dbReference type="InterPro" id="IPR011701">
    <property type="entry name" value="MFS"/>
</dbReference>
<feature type="transmembrane region" description="Helical" evidence="7">
    <location>
        <begin position="43"/>
        <end position="63"/>
    </location>
</feature>
<evidence type="ECO:0000256" key="5">
    <source>
        <dbReference type="ARBA" id="ARBA00022989"/>
    </source>
</evidence>
<evidence type="ECO:0000256" key="1">
    <source>
        <dbReference type="ARBA" id="ARBA00004651"/>
    </source>
</evidence>
<gene>
    <name evidence="9" type="ORF">J0B03_07395</name>
</gene>
<feature type="transmembrane region" description="Helical" evidence="7">
    <location>
        <begin position="337"/>
        <end position="362"/>
    </location>
</feature>
<evidence type="ECO:0000256" key="7">
    <source>
        <dbReference type="SAM" id="Phobius"/>
    </source>
</evidence>
<feature type="transmembrane region" description="Helical" evidence="7">
    <location>
        <begin position="368"/>
        <end position="392"/>
    </location>
</feature>
<dbReference type="PROSITE" id="PS50850">
    <property type="entry name" value="MFS"/>
    <property type="match status" value="1"/>
</dbReference>
<keyword evidence="2" id="KW-0813">Transport</keyword>
<keyword evidence="3" id="KW-1003">Cell membrane</keyword>
<dbReference type="AlphaFoldDB" id="A0A975AH57"/>
<dbReference type="PANTHER" id="PTHR43124:SF3">
    <property type="entry name" value="CHLORAMPHENICOL EFFLUX PUMP RV0191"/>
    <property type="match status" value="1"/>
</dbReference>
<dbReference type="KEGG" id="alka:J0B03_07395"/>
<dbReference type="InterPro" id="IPR036259">
    <property type="entry name" value="MFS_trans_sf"/>
</dbReference>
<dbReference type="Gene3D" id="1.20.1250.20">
    <property type="entry name" value="MFS general substrate transporter like domains"/>
    <property type="match status" value="2"/>
</dbReference>
<sequence>MKKAWTMATIAILTGIVFVIGLYKVPPTMVLLMSDLQIDMTVVGLTMSVCAIAAMIASLPGGAIMQKFGPKSVGIAAIIMAALGCIIGIVSNNFTVFLIGRALEGASFGIIAIVVTTIIAIWFPAEKRGLPMSIFTLWVSFGMLIIFNVTNLIVPSFGWRGVWWLHLLLLGVFLVLFATVINYPEKQVDSGQQSVQPQVSILEGFKSLGAWILGIIFLLYAVGNVIFNTYYPTFLQQSLGLELSTSNFYTSIATLGMLFCGVTIGIVLNKVKNKNHPFLLFLAMILSTAVSYYQFRITAIAYLPVILFFFGVIWQMVPPILHTIAPDVATGPETIPATLSVVTVCSAVGGMIGPVILGPIVAAANGNWAATGFPLLLILFVGVLASVFLMFMMKKKYQVTKKQETASVEVG</sequence>
<feature type="transmembrane region" description="Helical" evidence="7">
    <location>
        <begin position="277"/>
        <end position="295"/>
    </location>
</feature>
<evidence type="ECO:0000256" key="3">
    <source>
        <dbReference type="ARBA" id="ARBA00022475"/>
    </source>
</evidence>
<dbReference type="SUPFAM" id="SSF103473">
    <property type="entry name" value="MFS general substrate transporter"/>
    <property type="match status" value="1"/>
</dbReference>
<reference evidence="9" key="1">
    <citation type="submission" date="2021-03" db="EMBL/GenBank/DDBJ databases">
        <title>Alkalibacter marinus sp. nov., isolated from tidal flat sediment.</title>
        <authorList>
            <person name="Namirimu T."/>
            <person name="Yang J.-A."/>
            <person name="Yang S.-H."/>
            <person name="Kim Y.-J."/>
            <person name="Kwon K.K."/>
        </authorList>
    </citation>
    <scope>NUCLEOTIDE SEQUENCE</scope>
    <source>
        <strain evidence="9">ES005</strain>
    </source>
</reference>
<dbReference type="Proteomes" id="UP000663499">
    <property type="component" value="Chromosome"/>
</dbReference>
<dbReference type="RefSeq" id="WP_207299000.1">
    <property type="nucleotide sequence ID" value="NZ_CP071444.1"/>
</dbReference>
<comment type="subcellular location">
    <subcellularLocation>
        <location evidence="1">Cell membrane</location>
        <topology evidence="1">Multi-pass membrane protein</topology>
    </subcellularLocation>
</comment>
<organism evidence="9 10">
    <name type="scientific">Alkalibacter rhizosphaerae</name>
    <dbReference type="NCBI Taxonomy" id="2815577"/>
    <lineage>
        <taxon>Bacteria</taxon>
        <taxon>Bacillati</taxon>
        <taxon>Bacillota</taxon>
        <taxon>Clostridia</taxon>
        <taxon>Eubacteriales</taxon>
        <taxon>Eubacteriaceae</taxon>
        <taxon>Alkalibacter</taxon>
    </lineage>
</organism>
<keyword evidence="6 7" id="KW-0472">Membrane</keyword>
<keyword evidence="10" id="KW-1185">Reference proteome</keyword>
<keyword evidence="4 7" id="KW-0812">Transmembrane</keyword>
<dbReference type="GO" id="GO:0022857">
    <property type="term" value="F:transmembrane transporter activity"/>
    <property type="evidence" value="ECO:0007669"/>
    <property type="project" value="InterPro"/>
</dbReference>
<dbReference type="Pfam" id="PF07690">
    <property type="entry name" value="MFS_1"/>
    <property type="match status" value="1"/>
</dbReference>
<feature type="domain" description="Major facilitator superfamily (MFS) profile" evidence="8">
    <location>
        <begin position="7"/>
        <end position="397"/>
    </location>
</feature>
<feature type="transmembrane region" description="Helical" evidence="7">
    <location>
        <begin position="5"/>
        <end position="23"/>
    </location>
</feature>
<accession>A0A975AH57</accession>
<evidence type="ECO:0000256" key="4">
    <source>
        <dbReference type="ARBA" id="ARBA00022692"/>
    </source>
</evidence>
<feature type="transmembrane region" description="Helical" evidence="7">
    <location>
        <begin position="135"/>
        <end position="157"/>
    </location>
</feature>
<feature type="transmembrane region" description="Helical" evidence="7">
    <location>
        <begin position="204"/>
        <end position="227"/>
    </location>
</feature>
<evidence type="ECO:0000256" key="6">
    <source>
        <dbReference type="ARBA" id="ARBA00023136"/>
    </source>
</evidence>
<name>A0A975AH57_9FIRM</name>
<feature type="transmembrane region" description="Helical" evidence="7">
    <location>
        <begin position="75"/>
        <end position="99"/>
    </location>
</feature>
<protein>
    <submittedName>
        <fullName evidence="9">MFS transporter</fullName>
    </submittedName>
</protein>
<feature type="transmembrane region" description="Helical" evidence="7">
    <location>
        <begin position="105"/>
        <end position="123"/>
    </location>
</feature>